<reference evidence="6 7" key="1">
    <citation type="submission" date="2024-01" db="EMBL/GenBank/DDBJ databases">
        <title>Draft genome sequence of Gordonia sp. PKS22-38.</title>
        <authorList>
            <person name="Suphannarot A."/>
            <person name="Mingma R."/>
        </authorList>
    </citation>
    <scope>NUCLEOTIDE SEQUENCE [LARGE SCALE GENOMIC DNA]</scope>
    <source>
        <strain evidence="6 7">PKS22-38</strain>
    </source>
</reference>
<evidence type="ECO:0000256" key="4">
    <source>
        <dbReference type="ARBA" id="ARBA00023315"/>
    </source>
</evidence>
<dbReference type="RefSeq" id="WP_330503690.1">
    <property type="nucleotide sequence ID" value="NZ_JAZDUE010000003.1"/>
</dbReference>
<organism evidence="6 7">
    <name type="scientific">Gordonia prachuapensis</name>
    <dbReference type="NCBI Taxonomy" id="3115651"/>
    <lineage>
        <taxon>Bacteria</taxon>
        <taxon>Bacillati</taxon>
        <taxon>Actinomycetota</taxon>
        <taxon>Actinomycetes</taxon>
        <taxon>Mycobacteriales</taxon>
        <taxon>Gordoniaceae</taxon>
        <taxon>Gordonia</taxon>
    </lineage>
</organism>
<dbReference type="InterPro" id="IPR006464">
    <property type="entry name" value="AcTrfase_RimI/Ard1"/>
</dbReference>
<dbReference type="CDD" id="cd04301">
    <property type="entry name" value="NAT_SF"/>
    <property type="match status" value="1"/>
</dbReference>
<keyword evidence="4 6" id="KW-0012">Acyltransferase</keyword>
<dbReference type="PANTHER" id="PTHR43420">
    <property type="entry name" value="ACETYLTRANSFERASE"/>
    <property type="match status" value="1"/>
</dbReference>
<dbReference type="Pfam" id="PF00583">
    <property type="entry name" value="Acetyltransf_1"/>
    <property type="match status" value="1"/>
</dbReference>
<name>A0ABU7MPW1_9ACTN</name>
<keyword evidence="6" id="KW-0689">Ribosomal protein</keyword>
<sequence length="167" mass="17746">MTTSELIVDDLGHADIPRCAALEIVMFADDSPWPVAAFRAELNAPYNRYFAAREAPGGPVVGYAGISTLGSPGDLECEIHTIAVAPTHRGRGYGRALLAALLAVADDCGAPVYLEVRTDNDTAIELYERNGFVRSGVRRNYYQPSGADAYTMIRPAAASTQSPGSAP</sequence>
<evidence type="ECO:0000313" key="6">
    <source>
        <dbReference type="EMBL" id="MEE4022377.1"/>
    </source>
</evidence>
<dbReference type="PROSITE" id="PS51186">
    <property type="entry name" value="GNAT"/>
    <property type="match status" value="1"/>
</dbReference>
<dbReference type="PANTHER" id="PTHR43420:SF44">
    <property type="entry name" value="ACETYLTRANSFERASE YPEA"/>
    <property type="match status" value="1"/>
</dbReference>
<keyword evidence="2" id="KW-0963">Cytoplasm</keyword>
<evidence type="ECO:0000256" key="3">
    <source>
        <dbReference type="ARBA" id="ARBA00022679"/>
    </source>
</evidence>
<evidence type="ECO:0000313" key="7">
    <source>
        <dbReference type="Proteomes" id="UP001335729"/>
    </source>
</evidence>
<evidence type="ECO:0000256" key="2">
    <source>
        <dbReference type="ARBA" id="ARBA00022490"/>
    </source>
</evidence>
<dbReference type="InterPro" id="IPR000182">
    <property type="entry name" value="GNAT_dom"/>
</dbReference>
<dbReference type="InterPro" id="IPR016181">
    <property type="entry name" value="Acyl_CoA_acyltransferase"/>
</dbReference>
<keyword evidence="7" id="KW-1185">Reference proteome</keyword>
<keyword evidence="3 6" id="KW-0808">Transferase</keyword>
<dbReference type="InterPro" id="IPR050680">
    <property type="entry name" value="YpeA/RimI_acetyltransf"/>
</dbReference>
<dbReference type="EC" id="2.3.1.266" evidence="6"/>
<feature type="domain" description="N-acetyltransferase" evidence="5">
    <location>
        <begin position="6"/>
        <end position="157"/>
    </location>
</feature>
<dbReference type="Proteomes" id="UP001335729">
    <property type="component" value="Unassembled WGS sequence"/>
</dbReference>
<dbReference type="EMBL" id="JAZDUE010000003">
    <property type="protein sequence ID" value="MEE4022377.1"/>
    <property type="molecule type" value="Genomic_DNA"/>
</dbReference>
<dbReference type="GO" id="GO:0005840">
    <property type="term" value="C:ribosome"/>
    <property type="evidence" value="ECO:0007669"/>
    <property type="project" value="UniProtKB-KW"/>
</dbReference>
<keyword evidence="6" id="KW-0687">Ribonucleoprotein</keyword>
<proteinExistence type="inferred from homology"/>
<accession>A0ABU7MPW1</accession>
<gene>
    <name evidence="6" type="primary">rimI</name>
    <name evidence="6" type="ORF">V1Y59_04735</name>
</gene>
<dbReference type="NCBIfam" id="TIGR01575">
    <property type="entry name" value="rimI"/>
    <property type="match status" value="1"/>
</dbReference>
<dbReference type="GO" id="GO:0008999">
    <property type="term" value="F:protein-N-terminal-alanine acetyltransferase activity"/>
    <property type="evidence" value="ECO:0007669"/>
    <property type="project" value="UniProtKB-EC"/>
</dbReference>
<comment type="caution">
    <text evidence="6">The sequence shown here is derived from an EMBL/GenBank/DDBJ whole genome shotgun (WGS) entry which is preliminary data.</text>
</comment>
<evidence type="ECO:0000256" key="1">
    <source>
        <dbReference type="ARBA" id="ARBA00005395"/>
    </source>
</evidence>
<comment type="similarity">
    <text evidence="1">Belongs to the acetyltransferase family. RimI subfamily.</text>
</comment>
<protein>
    <submittedName>
        <fullName evidence="6">Ribosomal protein S18-alanine N-acetyltransferase</fullName>
        <ecNumber evidence="6">2.3.1.266</ecNumber>
    </submittedName>
</protein>
<dbReference type="Gene3D" id="3.40.630.30">
    <property type="match status" value="1"/>
</dbReference>
<evidence type="ECO:0000259" key="5">
    <source>
        <dbReference type="PROSITE" id="PS51186"/>
    </source>
</evidence>
<dbReference type="SUPFAM" id="SSF55729">
    <property type="entry name" value="Acyl-CoA N-acyltransferases (Nat)"/>
    <property type="match status" value="1"/>
</dbReference>